<gene>
    <name evidence="1" type="ORF">UFOPK2289_00322</name>
    <name evidence="2" type="ORF">UFOPK2822_00839</name>
    <name evidence="3" type="ORF">UFOPK3346_01199</name>
    <name evidence="4" type="ORF">UFOPK3670_01173</name>
    <name evidence="5" type="ORF">UFOPK4308_01219</name>
</gene>
<evidence type="ECO:0000313" key="3">
    <source>
        <dbReference type="EMBL" id="CAB4873874.1"/>
    </source>
</evidence>
<dbReference type="EMBL" id="CAEZWT010000005">
    <property type="protein sequence ID" value="CAB4658495.1"/>
    <property type="molecule type" value="Genomic_DNA"/>
</dbReference>
<dbReference type="EMBL" id="CAFBQL010000009">
    <property type="protein sequence ID" value="CAB5062553.1"/>
    <property type="molecule type" value="Genomic_DNA"/>
</dbReference>
<dbReference type="EMBL" id="CAEZZC010000010">
    <property type="protein sequence ID" value="CAB4751550.1"/>
    <property type="molecule type" value="Genomic_DNA"/>
</dbReference>
<dbReference type="EMBL" id="CAFBLE010000012">
    <property type="protein sequence ID" value="CAB4873874.1"/>
    <property type="molecule type" value="Genomic_DNA"/>
</dbReference>
<evidence type="ECO:0000313" key="4">
    <source>
        <dbReference type="EMBL" id="CAB4929292.1"/>
    </source>
</evidence>
<proteinExistence type="predicted"/>
<name>A0A6J7DZA3_9ZZZZ</name>
<organism evidence="3">
    <name type="scientific">freshwater metagenome</name>
    <dbReference type="NCBI Taxonomy" id="449393"/>
    <lineage>
        <taxon>unclassified sequences</taxon>
        <taxon>metagenomes</taxon>
        <taxon>ecological metagenomes</taxon>
    </lineage>
</organism>
<evidence type="ECO:0000313" key="5">
    <source>
        <dbReference type="EMBL" id="CAB5062553.1"/>
    </source>
</evidence>
<evidence type="ECO:0000313" key="2">
    <source>
        <dbReference type="EMBL" id="CAB4751550.1"/>
    </source>
</evidence>
<evidence type="ECO:0000313" key="1">
    <source>
        <dbReference type="EMBL" id="CAB4658495.1"/>
    </source>
</evidence>
<protein>
    <submittedName>
        <fullName evidence="3">Unannotated protein</fullName>
    </submittedName>
</protein>
<dbReference type="AlphaFoldDB" id="A0A6J7DZA3"/>
<reference evidence="3" key="1">
    <citation type="submission" date="2020-05" db="EMBL/GenBank/DDBJ databases">
        <authorList>
            <person name="Chiriac C."/>
            <person name="Salcher M."/>
            <person name="Ghai R."/>
            <person name="Kavagutti S V."/>
        </authorList>
    </citation>
    <scope>NUCLEOTIDE SEQUENCE</scope>
</reference>
<accession>A0A6J7DZA3</accession>
<sequence length="646" mass="67501">MIYMKYTLVKGKEMKVKNNLSKKVITLSVAFALSSIGMVALSAPANALAAATHTVTFDAGGSAYNTLGASPTDFCGATSSLSSNVDFSGNVTKVVKAVNAANFAGTQIVTLAAGSVFTTGHHTISLKVNVPAGGADVMMKLPDGNTGWSLYKKVTAAAGTSTLTFDFDNPESAGAYTYQAEGSGAIATGTYRNIVIIFDPANALAVDDGGDAEWGSACEWGGGGATSEETYYIDELSYSSMDVFALDPVFGTPVGMKTGSEVGVIIPITNYHAEWAYTVSSSVGVASFVAPNVNVSGLADGESSTLTVTVTDGVDTSIATFKTGYTVPLVLSAAPTVTVDSAAKTITCNNAQFNKAPTDVAYFLYINRVLIGGKKSGSTKGLSYSNPGVSLSTDDATLTSATWASNPDWNAHSLARASCVAQNFLGTGQRVTKSSDLLTLTRTGKFVAKATWKGTVTSETPAGATMRLISPVLTKDADGKAVDYFDWTYNALDNDWAKYYGPKLAFIYKYITAGSTMTLKWHVTNTDTGAPLTNYPVSLVINKNYGGVENVSFTYQFSGETKSIPVSLSNGGSGETKLAGVTDSNGDVTFVITNSNTASSAEPTPAAMNAMQPTTVDNYHSQITLTAGLAQDKESIDLLEFHFIKP</sequence>
<dbReference type="EMBL" id="CAFBMV010000009">
    <property type="protein sequence ID" value="CAB4929292.1"/>
    <property type="molecule type" value="Genomic_DNA"/>
</dbReference>